<dbReference type="EC" id="2.7.13.3" evidence="3"/>
<comment type="caution">
    <text evidence="9">The sequence shown here is derived from an EMBL/GenBank/DDBJ whole genome shotgun (WGS) entry which is preliminary data.</text>
</comment>
<evidence type="ECO:0000313" key="10">
    <source>
        <dbReference type="Proteomes" id="UP000442535"/>
    </source>
</evidence>
<dbReference type="AlphaFoldDB" id="A0A7K0K174"/>
<evidence type="ECO:0000256" key="4">
    <source>
        <dbReference type="ARBA" id="ARBA00022553"/>
    </source>
</evidence>
<evidence type="ECO:0000256" key="1">
    <source>
        <dbReference type="ARBA" id="ARBA00000085"/>
    </source>
</evidence>
<dbReference type="PRINTS" id="PR00344">
    <property type="entry name" value="BCTRLSENSOR"/>
</dbReference>
<keyword evidence="7" id="KW-0175">Coiled coil</keyword>
<evidence type="ECO:0000313" key="9">
    <source>
        <dbReference type="EMBL" id="MST49184.1"/>
    </source>
</evidence>
<dbReference type="Proteomes" id="UP000442535">
    <property type="component" value="Unassembled WGS sequence"/>
</dbReference>
<dbReference type="Pfam" id="PF02518">
    <property type="entry name" value="HATPase_c"/>
    <property type="match status" value="1"/>
</dbReference>
<dbReference type="PANTHER" id="PTHR43065">
    <property type="entry name" value="SENSOR HISTIDINE KINASE"/>
    <property type="match status" value="1"/>
</dbReference>
<dbReference type="InterPro" id="IPR005467">
    <property type="entry name" value="His_kinase_dom"/>
</dbReference>
<proteinExistence type="predicted"/>
<keyword evidence="6" id="KW-0902">Two-component regulatory system</keyword>
<dbReference type="CDD" id="cd00082">
    <property type="entry name" value="HisKA"/>
    <property type="match status" value="1"/>
</dbReference>
<dbReference type="SMART" id="SM00387">
    <property type="entry name" value="HATPase_c"/>
    <property type="match status" value="1"/>
</dbReference>
<evidence type="ECO:0000256" key="6">
    <source>
        <dbReference type="ARBA" id="ARBA00023012"/>
    </source>
</evidence>
<feature type="coiled-coil region" evidence="7">
    <location>
        <begin position="171"/>
        <end position="198"/>
    </location>
</feature>
<dbReference type="SUPFAM" id="SSF47384">
    <property type="entry name" value="Homodimeric domain of signal transducing histidine kinase"/>
    <property type="match status" value="1"/>
</dbReference>
<accession>A0A7K0K174</accession>
<sequence length="519" mass="56007">MPSLAANSLVPAITALDEDKTRFVFELPQSDDEIIAEIVRRAELILGPRAHETFPVGTHLTEEGQPVQHVIFALSGKVALERQSEAGEILMHHASTGRIIGLLGAGDESAAFFTSIVTEEVTGIRATLSELNQVIFADSYVLLLVAALFLRTLDRRLRRAEALHVEQAELADQLALERTNLAKALTKLRETREEMAAQARFASLGELAAGVAHELNNPVAAIRRGADYLDEDIKALIATCPDRAWRELALQSLGSAENASVRSTKEVRAAKKELAKIIKDPSLVERLVVAGVFDTDMARALLASGNTPDLGALEQSAAIGTNLRNLRNASGRIVELVASLRSYARPDGDPVENVNVNDGLSDTLRLLSHRLDKVEVSVEYGELPPISCHPGQLDQVWTNLITNAVEAMTDAAPQSASTREDATNQQTTVGSLTIETSALTSDSIRLTFRDTGPGIAADVIDYIFEPHFTTKGGEVRFGMGIGLGVCRSIVENHGGTIRLENVENPTGTLATVELPTHYL</sequence>
<evidence type="ECO:0000256" key="7">
    <source>
        <dbReference type="SAM" id="Coils"/>
    </source>
</evidence>
<dbReference type="InterPro" id="IPR003594">
    <property type="entry name" value="HATPase_dom"/>
</dbReference>
<dbReference type="GO" id="GO:0005886">
    <property type="term" value="C:plasma membrane"/>
    <property type="evidence" value="ECO:0007669"/>
    <property type="project" value="UniProtKB-SubCell"/>
</dbReference>
<dbReference type="EMBL" id="VUMY01000004">
    <property type="protein sequence ID" value="MST49184.1"/>
    <property type="molecule type" value="Genomic_DNA"/>
</dbReference>
<dbReference type="Gene3D" id="2.60.120.10">
    <property type="entry name" value="Jelly Rolls"/>
    <property type="match status" value="1"/>
</dbReference>
<reference evidence="9 10" key="1">
    <citation type="submission" date="2019-08" db="EMBL/GenBank/DDBJ databases">
        <title>In-depth cultivation of the pig gut microbiome towards novel bacterial diversity and tailored functional studies.</title>
        <authorList>
            <person name="Wylensek D."/>
            <person name="Hitch T.C.A."/>
            <person name="Clavel T."/>
        </authorList>
    </citation>
    <scope>NUCLEOTIDE SEQUENCE [LARGE SCALE GENOMIC DNA]</scope>
    <source>
        <strain evidence="9 10">RF-GAM-744-WT-7</strain>
    </source>
</reference>
<dbReference type="Gene3D" id="1.10.287.130">
    <property type="match status" value="1"/>
</dbReference>
<dbReference type="InterPro" id="IPR014710">
    <property type="entry name" value="RmlC-like_jellyroll"/>
</dbReference>
<evidence type="ECO:0000256" key="3">
    <source>
        <dbReference type="ARBA" id="ARBA00012438"/>
    </source>
</evidence>
<dbReference type="InterPro" id="IPR003661">
    <property type="entry name" value="HisK_dim/P_dom"/>
</dbReference>
<dbReference type="InterPro" id="IPR036890">
    <property type="entry name" value="HATPase_C_sf"/>
</dbReference>
<evidence type="ECO:0000256" key="2">
    <source>
        <dbReference type="ARBA" id="ARBA00004236"/>
    </source>
</evidence>
<comment type="subcellular location">
    <subcellularLocation>
        <location evidence="2">Cell membrane</location>
    </subcellularLocation>
</comment>
<evidence type="ECO:0000256" key="5">
    <source>
        <dbReference type="ARBA" id="ARBA00022777"/>
    </source>
</evidence>
<dbReference type="SUPFAM" id="SSF51206">
    <property type="entry name" value="cAMP-binding domain-like"/>
    <property type="match status" value="1"/>
</dbReference>
<keyword evidence="5 9" id="KW-0418">Kinase</keyword>
<dbReference type="PANTHER" id="PTHR43065:SF48">
    <property type="entry name" value="HISTIDINE KINASE"/>
    <property type="match status" value="1"/>
</dbReference>
<protein>
    <recommendedName>
        <fullName evidence="3">histidine kinase</fullName>
        <ecNumber evidence="3">2.7.13.3</ecNumber>
    </recommendedName>
</protein>
<organism evidence="9 10">
    <name type="scientific">Mobiluncus porci</name>
    <dbReference type="NCBI Taxonomy" id="2652278"/>
    <lineage>
        <taxon>Bacteria</taxon>
        <taxon>Bacillati</taxon>
        <taxon>Actinomycetota</taxon>
        <taxon>Actinomycetes</taxon>
        <taxon>Actinomycetales</taxon>
        <taxon>Actinomycetaceae</taxon>
        <taxon>Mobiluncus</taxon>
    </lineage>
</organism>
<dbReference type="PROSITE" id="PS50109">
    <property type="entry name" value="HIS_KIN"/>
    <property type="match status" value="1"/>
</dbReference>
<dbReference type="SUPFAM" id="SSF55874">
    <property type="entry name" value="ATPase domain of HSP90 chaperone/DNA topoisomerase II/histidine kinase"/>
    <property type="match status" value="1"/>
</dbReference>
<feature type="domain" description="Histidine kinase" evidence="8">
    <location>
        <begin position="332"/>
        <end position="518"/>
    </location>
</feature>
<comment type="catalytic activity">
    <reaction evidence="1">
        <text>ATP + protein L-histidine = ADP + protein N-phospho-L-histidine.</text>
        <dbReference type="EC" id="2.7.13.3"/>
    </reaction>
</comment>
<keyword evidence="10" id="KW-1185">Reference proteome</keyword>
<dbReference type="InterPro" id="IPR036097">
    <property type="entry name" value="HisK_dim/P_sf"/>
</dbReference>
<dbReference type="InterPro" id="IPR018490">
    <property type="entry name" value="cNMP-bd_dom_sf"/>
</dbReference>
<gene>
    <name evidence="9" type="ORF">FYJ63_02805</name>
</gene>
<evidence type="ECO:0000259" key="8">
    <source>
        <dbReference type="PROSITE" id="PS50109"/>
    </source>
</evidence>
<keyword evidence="5 9" id="KW-0808">Transferase</keyword>
<dbReference type="InterPro" id="IPR004358">
    <property type="entry name" value="Sig_transdc_His_kin-like_C"/>
</dbReference>
<name>A0A7K0K174_9ACTO</name>
<keyword evidence="4" id="KW-0597">Phosphoprotein</keyword>
<dbReference type="Gene3D" id="3.30.565.10">
    <property type="entry name" value="Histidine kinase-like ATPase, C-terminal domain"/>
    <property type="match status" value="1"/>
</dbReference>
<dbReference type="GO" id="GO:0000155">
    <property type="term" value="F:phosphorelay sensor kinase activity"/>
    <property type="evidence" value="ECO:0007669"/>
    <property type="project" value="InterPro"/>
</dbReference>